<organism evidence="1">
    <name type="scientific">Pseudomonas fluorescens (strain SBW25)</name>
    <dbReference type="NCBI Taxonomy" id="216595"/>
    <lineage>
        <taxon>Bacteria</taxon>
        <taxon>Pseudomonadati</taxon>
        <taxon>Pseudomonadota</taxon>
        <taxon>Gammaproteobacteria</taxon>
        <taxon>Pseudomonadales</taxon>
        <taxon>Pseudomonadaceae</taxon>
        <taxon>Pseudomonas</taxon>
    </lineage>
</organism>
<dbReference type="EMBL" id="LN713926">
    <property type="protein sequence ID" value="CEK42326.1"/>
    <property type="molecule type" value="Genomic_DNA"/>
</dbReference>
<gene>
    <name evidence="1" type="ORF">PQBR57_0373</name>
</gene>
<proteinExistence type="predicted"/>
<keyword evidence="1" id="KW-0614">Plasmid</keyword>
<dbReference type="AlphaFoldDB" id="A0A0G4E515"/>
<sequence length="95" mass="10513">MCNEAITAKAIEAGKCILGREIVIQSDADFTPPGKRTTRVVRHSLSGRRATPHIRWYVGSKAYRSLALTNDNVQMTADWKAYGATQTAHDQLVLL</sequence>
<reference evidence="1" key="2">
    <citation type="submission" date="2015-06" db="EMBL/GenBank/DDBJ databases">
        <title>Environmentally co-occuring mercury resistance plasmids are genetically and phenotypically diverse and confer variable context-dependent fitness effects.</title>
        <authorList>
            <person name="Hall J.P.J."/>
            <person name="Harrison E."/>
            <person name="Lilley A.K."/>
            <person name="Paterson S."/>
            <person name="Spiers A.J."/>
            <person name="Brockhurst M.A."/>
        </authorList>
    </citation>
    <scope>NUCLEOTIDE SEQUENCE [LARGE SCALE GENOMIC DNA]</scope>
    <source>
        <strain evidence="1">SBW25</strain>
        <plasmid evidence="1">pQBR57</plasmid>
    </source>
</reference>
<reference evidence="1" key="1">
    <citation type="submission" date="2014-12" db="EMBL/GenBank/DDBJ databases">
        <authorList>
            <person name="Hall J."/>
        </authorList>
    </citation>
    <scope>NUCLEOTIDE SEQUENCE [LARGE SCALE GENOMIC DNA]</scope>
    <source>
        <strain evidence="1">SBW25</strain>
        <plasmid evidence="1">pQBR57</plasmid>
    </source>
</reference>
<protein>
    <submittedName>
        <fullName evidence="1">Uncharacterized protein</fullName>
    </submittedName>
</protein>
<accession>A0A0G4E515</accession>
<evidence type="ECO:0000313" key="1">
    <source>
        <dbReference type="EMBL" id="CEK42326.1"/>
    </source>
</evidence>
<dbReference type="RefSeq" id="WP_192963483.1">
    <property type="nucleotide sequence ID" value="NZ_LN713926.1"/>
</dbReference>
<name>A0A0G4E515_PSEFS</name>
<geneLocation type="plasmid" evidence="1">
    <name>pQBR57</name>
</geneLocation>